<dbReference type="EMBL" id="CP182909">
    <property type="protein sequence ID" value="XPM62548.1"/>
    <property type="molecule type" value="Genomic_DNA"/>
</dbReference>
<organism evidence="1 2">
    <name type="scientific">Desertifilum tharense IPPAS B-1220</name>
    <dbReference type="NCBI Taxonomy" id="1781255"/>
    <lineage>
        <taxon>Bacteria</taxon>
        <taxon>Bacillati</taxon>
        <taxon>Cyanobacteriota</taxon>
        <taxon>Cyanophyceae</taxon>
        <taxon>Desertifilales</taxon>
        <taxon>Desertifilaceae</taxon>
        <taxon>Desertifilum</taxon>
    </lineage>
</organism>
<evidence type="ECO:0000313" key="2">
    <source>
        <dbReference type="Proteomes" id="UP000095472"/>
    </source>
</evidence>
<accession>A0ACD5GNV6</accession>
<evidence type="ECO:0000313" key="1">
    <source>
        <dbReference type="EMBL" id="XPM62548.1"/>
    </source>
</evidence>
<protein>
    <submittedName>
        <fullName evidence="1">DNA gyrase C-terminal beta-propeller domain-containing protein</fullName>
    </submittedName>
</protein>
<gene>
    <name evidence="1" type="ORF">BH720_023105</name>
</gene>
<dbReference type="Proteomes" id="UP000095472">
    <property type="component" value="Chromosome"/>
</dbReference>
<name>A0ACD5GNV6_9CYAN</name>
<sequence>MVNEEDELMLVTTRGIIIRQAVKAISIQSRGATGVVVQRLDEEDAIAYVALVPPSNGEEEELEAAE</sequence>
<proteinExistence type="predicted"/>
<keyword evidence="2" id="KW-1185">Reference proteome</keyword>
<reference evidence="1 2" key="1">
    <citation type="journal article" date="2016" name="Genome Announc.">
        <title>Draft Genome Sequence of the Thermotolerant Cyanobacterium Desertifilum sp. IPPAS B-1220.</title>
        <authorList>
            <person name="Mironov K.S."/>
            <person name="Sinetova M.A."/>
            <person name="Bolatkhan K."/>
            <person name="Zayadan B.K."/>
            <person name="Ustinova V.V."/>
            <person name="Kupriyanova E.V."/>
            <person name="Skrypnik A.N."/>
            <person name="Gogoleva N.E."/>
            <person name="Gogolev Y.V."/>
            <person name="Los D.A."/>
        </authorList>
    </citation>
    <scope>NUCLEOTIDE SEQUENCE [LARGE SCALE GENOMIC DNA]</scope>
    <source>
        <strain evidence="1 2">IPPAS B-1220</strain>
    </source>
</reference>